<keyword evidence="5 10" id="KW-1015">Disulfide bond</keyword>
<keyword evidence="6 10" id="KW-0676">Redox-active center</keyword>
<dbReference type="PATRIC" id="fig|679936.5.peg.1613"/>
<evidence type="ECO:0000313" key="13">
    <source>
        <dbReference type="Proteomes" id="UP000005439"/>
    </source>
</evidence>
<dbReference type="STRING" id="679936.Sulac_1548"/>
<evidence type="ECO:0000256" key="5">
    <source>
        <dbReference type="ARBA" id="ARBA00023157"/>
    </source>
</evidence>
<name>G8TY81_SULAD</name>
<dbReference type="HOGENOM" id="CLU_090389_10_2_9"/>
<feature type="active site" description="Nucleophile" evidence="9">
    <location>
        <position position="36"/>
    </location>
</feature>
<feature type="site" description="Contributes to redox potential value" evidence="9">
    <location>
        <position position="35"/>
    </location>
</feature>
<evidence type="ECO:0000259" key="11">
    <source>
        <dbReference type="PROSITE" id="PS51352"/>
    </source>
</evidence>
<dbReference type="AlphaFoldDB" id="G8TY81"/>
<gene>
    <name evidence="12" type="ordered locus">Sulac_1548</name>
</gene>
<dbReference type="CDD" id="cd02947">
    <property type="entry name" value="TRX_family"/>
    <property type="match status" value="1"/>
</dbReference>
<keyword evidence="4" id="KW-0249">Electron transport</keyword>
<reference evidence="12 13" key="2">
    <citation type="journal article" date="2012" name="Stand. Genomic Sci.">
        <title>Complete genome sequence of the moderately thermophilic mineral-sulfide-oxidizing firmicute Sulfobacillus acidophilus type strain (NAL(T)).</title>
        <authorList>
            <person name="Anderson I."/>
            <person name="Chertkov O."/>
            <person name="Chen A."/>
            <person name="Saunders E."/>
            <person name="Lapidus A."/>
            <person name="Nolan M."/>
            <person name="Lucas S."/>
            <person name="Hammon N."/>
            <person name="Deshpande S."/>
            <person name="Cheng J.F."/>
            <person name="Han C."/>
            <person name="Tapia R."/>
            <person name="Goodwin L.A."/>
            <person name="Pitluck S."/>
            <person name="Liolios K."/>
            <person name="Pagani I."/>
            <person name="Ivanova N."/>
            <person name="Mikhailova N."/>
            <person name="Pati A."/>
            <person name="Palaniappan K."/>
            <person name="Land M."/>
            <person name="Pan C."/>
            <person name="Rohde M."/>
            <person name="Pukall R."/>
            <person name="Goker M."/>
            <person name="Detter J.C."/>
            <person name="Woyke T."/>
            <person name="Bristow J."/>
            <person name="Eisen J.A."/>
            <person name="Markowitz V."/>
            <person name="Hugenholtz P."/>
            <person name="Kyrpides N.C."/>
            <person name="Klenk H.P."/>
            <person name="Mavromatis K."/>
        </authorList>
    </citation>
    <scope>NUCLEOTIDE SEQUENCE [LARGE SCALE GENOMIC DNA]</scope>
    <source>
        <strain evidence="13">ATCC 700253 / DSM 10332 / NAL</strain>
    </source>
</reference>
<dbReference type="GO" id="GO:0015035">
    <property type="term" value="F:protein-disulfide reductase activity"/>
    <property type="evidence" value="ECO:0007669"/>
    <property type="project" value="UniProtKB-UniRule"/>
</dbReference>
<dbReference type="PANTHER" id="PTHR45663">
    <property type="entry name" value="GEO12009P1"/>
    <property type="match status" value="1"/>
</dbReference>
<evidence type="ECO:0000256" key="7">
    <source>
        <dbReference type="NCBIfam" id="TIGR01068"/>
    </source>
</evidence>
<keyword evidence="13" id="KW-1185">Reference proteome</keyword>
<dbReference type="GO" id="GO:0005829">
    <property type="term" value="C:cytosol"/>
    <property type="evidence" value="ECO:0007669"/>
    <property type="project" value="TreeGrafter"/>
</dbReference>
<evidence type="ECO:0000256" key="2">
    <source>
        <dbReference type="ARBA" id="ARBA00020570"/>
    </source>
</evidence>
<protein>
    <recommendedName>
        <fullName evidence="2 7">Thioredoxin</fullName>
    </recommendedName>
</protein>
<feature type="site" description="Deprotonates C-terminal active site Cys" evidence="9">
    <location>
        <position position="27"/>
    </location>
</feature>
<evidence type="ECO:0000256" key="3">
    <source>
        <dbReference type="ARBA" id="ARBA00022448"/>
    </source>
</evidence>
<dbReference type="PRINTS" id="PR00421">
    <property type="entry name" value="THIOREDOXIN"/>
</dbReference>
<dbReference type="PROSITE" id="PS51352">
    <property type="entry name" value="THIOREDOXIN_2"/>
    <property type="match status" value="1"/>
</dbReference>
<reference evidence="13" key="1">
    <citation type="submission" date="2011-12" db="EMBL/GenBank/DDBJ databases">
        <title>The complete genome of chromosome of Sulfobacillus acidophilus DSM 10332.</title>
        <authorList>
            <person name="Lucas S."/>
            <person name="Han J."/>
            <person name="Lapidus A."/>
            <person name="Bruce D."/>
            <person name="Goodwin L."/>
            <person name="Pitluck S."/>
            <person name="Peters L."/>
            <person name="Kyrpides N."/>
            <person name="Mavromatis K."/>
            <person name="Ivanova N."/>
            <person name="Mikhailova N."/>
            <person name="Chertkov O."/>
            <person name="Saunders E."/>
            <person name="Detter J.C."/>
            <person name="Tapia R."/>
            <person name="Han C."/>
            <person name="Land M."/>
            <person name="Hauser L."/>
            <person name="Markowitz V."/>
            <person name="Cheng J.-F."/>
            <person name="Hugenholtz P."/>
            <person name="Woyke T."/>
            <person name="Wu D."/>
            <person name="Pukall R."/>
            <person name="Gehrich-Schroeter G."/>
            <person name="Schneider S."/>
            <person name="Klenk H.-P."/>
            <person name="Eisen J.A."/>
        </authorList>
    </citation>
    <scope>NUCLEOTIDE SEQUENCE [LARGE SCALE GENOMIC DNA]</scope>
    <source>
        <strain evidence="13">ATCC 700253 / DSM 10332 / NAL</strain>
    </source>
</reference>
<organism evidence="12 13">
    <name type="scientific">Sulfobacillus acidophilus (strain ATCC 700253 / DSM 10332 / NAL)</name>
    <dbReference type="NCBI Taxonomy" id="679936"/>
    <lineage>
        <taxon>Bacteria</taxon>
        <taxon>Bacillati</taxon>
        <taxon>Bacillota</taxon>
        <taxon>Clostridia</taxon>
        <taxon>Eubacteriales</taxon>
        <taxon>Clostridiales Family XVII. Incertae Sedis</taxon>
        <taxon>Sulfobacillus</taxon>
    </lineage>
</organism>
<dbReference type="KEGG" id="sap:Sulac_1548"/>
<dbReference type="PIRSF" id="PIRSF000077">
    <property type="entry name" value="Thioredoxin"/>
    <property type="match status" value="1"/>
</dbReference>
<feature type="disulfide bond" description="Redox-active" evidence="10">
    <location>
        <begin position="33"/>
        <end position="36"/>
    </location>
</feature>
<keyword evidence="3" id="KW-0813">Transport</keyword>
<evidence type="ECO:0000313" key="12">
    <source>
        <dbReference type="EMBL" id="AEW05045.1"/>
    </source>
</evidence>
<dbReference type="InterPro" id="IPR036249">
    <property type="entry name" value="Thioredoxin-like_sf"/>
</dbReference>
<proteinExistence type="inferred from homology"/>
<dbReference type="Gene3D" id="3.40.30.10">
    <property type="entry name" value="Glutaredoxin"/>
    <property type="match status" value="1"/>
</dbReference>
<dbReference type="InterPro" id="IPR013766">
    <property type="entry name" value="Thioredoxin_domain"/>
</dbReference>
<evidence type="ECO:0000256" key="1">
    <source>
        <dbReference type="ARBA" id="ARBA00008987"/>
    </source>
</evidence>
<dbReference type="Pfam" id="PF00085">
    <property type="entry name" value="Thioredoxin"/>
    <property type="match status" value="1"/>
</dbReference>
<feature type="domain" description="Thioredoxin" evidence="11">
    <location>
        <begin position="1"/>
        <end position="106"/>
    </location>
</feature>
<dbReference type="InterPro" id="IPR005746">
    <property type="entry name" value="Thioredoxin"/>
</dbReference>
<dbReference type="EMBL" id="CP003179">
    <property type="protein sequence ID" value="AEW05045.1"/>
    <property type="molecule type" value="Genomic_DNA"/>
</dbReference>
<comment type="similarity">
    <text evidence="1 8">Belongs to the thioredoxin family.</text>
</comment>
<dbReference type="SUPFAM" id="SSF52833">
    <property type="entry name" value="Thioredoxin-like"/>
    <property type="match status" value="1"/>
</dbReference>
<feature type="active site" description="Nucleophile" evidence="9">
    <location>
        <position position="33"/>
    </location>
</feature>
<dbReference type="GO" id="GO:0045454">
    <property type="term" value="P:cell redox homeostasis"/>
    <property type="evidence" value="ECO:0007669"/>
    <property type="project" value="TreeGrafter"/>
</dbReference>
<dbReference type="Proteomes" id="UP000005439">
    <property type="component" value="Chromosome"/>
</dbReference>
<dbReference type="PANTHER" id="PTHR45663:SF11">
    <property type="entry name" value="GEO12009P1"/>
    <property type="match status" value="1"/>
</dbReference>
<dbReference type="FunFam" id="3.40.30.10:FF:000001">
    <property type="entry name" value="Thioredoxin"/>
    <property type="match status" value="1"/>
</dbReference>
<dbReference type="NCBIfam" id="TIGR01068">
    <property type="entry name" value="thioredoxin"/>
    <property type="match status" value="1"/>
</dbReference>
<evidence type="ECO:0000256" key="6">
    <source>
        <dbReference type="ARBA" id="ARBA00023284"/>
    </source>
</evidence>
<evidence type="ECO:0000256" key="10">
    <source>
        <dbReference type="PIRSR" id="PIRSR000077-4"/>
    </source>
</evidence>
<sequence>MSAHVVKADQHTFDATINQPGRTYIVDFWASWCMPCRMVEPVLDEIAQEQPDRITLVKVNVDENPDIAARYGVMSIPTLVRIENGQEVSRAIGALPKAQLVRRLGL</sequence>
<evidence type="ECO:0000256" key="4">
    <source>
        <dbReference type="ARBA" id="ARBA00022982"/>
    </source>
</evidence>
<accession>G8TY81</accession>
<feature type="site" description="Contributes to redox potential value" evidence="9">
    <location>
        <position position="34"/>
    </location>
</feature>
<evidence type="ECO:0000256" key="9">
    <source>
        <dbReference type="PIRSR" id="PIRSR000077-1"/>
    </source>
</evidence>
<evidence type="ECO:0000256" key="8">
    <source>
        <dbReference type="PIRNR" id="PIRNR000077"/>
    </source>
</evidence>